<evidence type="ECO:0000256" key="3">
    <source>
        <dbReference type="ARBA" id="ARBA00023295"/>
    </source>
</evidence>
<dbReference type="InterPro" id="IPR017853">
    <property type="entry name" value="GH"/>
</dbReference>
<evidence type="ECO:0000256" key="1">
    <source>
        <dbReference type="ARBA" id="ARBA00010838"/>
    </source>
</evidence>
<dbReference type="PANTHER" id="PTHR10353">
    <property type="entry name" value="GLYCOSYL HYDROLASE"/>
    <property type="match status" value="1"/>
</dbReference>
<dbReference type="Gene3D" id="3.20.20.80">
    <property type="entry name" value="Glycosidases"/>
    <property type="match status" value="2"/>
</dbReference>
<comment type="caution">
    <text evidence="5">The sequence shown here is derived from an EMBL/GenBank/DDBJ whole genome shotgun (WGS) entry which is preliminary data.</text>
</comment>
<evidence type="ECO:0000256" key="4">
    <source>
        <dbReference type="RuleBase" id="RU003690"/>
    </source>
</evidence>
<dbReference type="GO" id="GO:0016052">
    <property type="term" value="P:carbohydrate catabolic process"/>
    <property type="evidence" value="ECO:0007669"/>
    <property type="project" value="TreeGrafter"/>
</dbReference>
<evidence type="ECO:0000313" key="6">
    <source>
        <dbReference type="Proteomes" id="UP000318416"/>
    </source>
</evidence>
<dbReference type="PROSITE" id="PS00653">
    <property type="entry name" value="GLYCOSYL_HYDROL_F1_2"/>
    <property type="match status" value="1"/>
</dbReference>
<protein>
    <submittedName>
        <fullName evidence="5">Beta-glucosidase</fullName>
    </submittedName>
</protein>
<sequence length="413" mass="45163">MPDPPRPTRKVPAMILRTRGLLLSESFLFGASTSAHQTEGGNTNSDWWQLEHGDGPVKEPSGDAADSYHRWHVDMDLLAELGFTDYRFSIEWARIEPAPGRFSRAAIAHYRRMVEGALERGLRPMVTLHHFTVPRWFAEQGGWTADAAVDRFARYVAATAPVIDSGVRHVCTINGPNLVAALGGATGPGTGMPPPAALPVPCRKLTDVLIQAHRRAVAVIKDISPEIRTGWSVANQVHQALPGAEDVTAAYRYPLEDVFLQAARDDDWVGVQAHTRTLVGPDGPLPAPREAERTLSGWEYYPAALGHALRHTARVVGDVPLIVTENGVSTADDTRRIDYTTQALQDLAAAIADGLDIRGYFHRSALDAYEWGSYRPTFGLIAVDLETFLRAPRPSARWLGRIARSGVLPLACP</sequence>
<dbReference type="InterPro" id="IPR033132">
    <property type="entry name" value="GH_1_N_CS"/>
</dbReference>
<gene>
    <name evidence="5" type="ORF">FB465_0811</name>
</gene>
<dbReference type="PRINTS" id="PR00131">
    <property type="entry name" value="GLHYDRLASE1"/>
</dbReference>
<keyword evidence="3" id="KW-0326">Glycosidase</keyword>
<keyword evidence="6" id="KW-1185">Reference proteome</keyword>
<dbReference type="Pfam" id="PF00232">
    <property type="entry name" value="Glyco_hydro_1"/>
    <property type="match status" value="2"/>
</dbReference>
<dbReference type="AlphaFoldDB" id="A0A561EJS6"/>
<evidence type="ECO:0000313" key="5">
    <source>
        <dbReference type="EMBL" id="TWE15863.1"/>
    </source>
</evidence>
<dbReference type="EMBL" id="VIVR01000001">
    <property type="protein sequence ID" value="TWE15863.1"/>
    <property type="molecule type" value="Genomic_DNA"/>
</dbReference>
<comment type="similarity">
    <text evidence="1 4">Belongs to the glycosyl hydrolase 1 family.</text>
</comment>
<evidence type="ECO:0000256" key="2">
    <source>
        <dbReference type="ARBA" id="ARBA00022801"/>
    </source>
</evidence>
<keyword evidence="2" id="KW-0378">Hydrolase</keyword>
<reference evidence="5 6" key="1">
    <citation type="submission" date="2019-06" db="EMBL/GenBank/DDBJ databases">
        <title>Sequencing the genomes of 1000 actinobacteria strains.</title>
        <authorList>
            <person name="Klenk H.-P."/>
        </authorList>
    </citation>
    <scope>NUCLEOTIDE SEQUENCE [LARGE SCALE GENOMIC DNA]</scope>
    <source>
        <strain evidence="5 6">DSM 41649</strain>
    </source>
</reference>
<dbReference type="GO" id="GO:0008422">
    <property type="term" value="F:beta-glucosidase activity"/>
    <property type="evidence" value="ECO:0007669"/>
    <property type="project" value="TreeGrafter"/>
</dbReference>
<dbReference type="GO" id="GO:0005829">
    <property type="term" value="C:cytosol"/>
    <property type="evidence" value="ECO:0007669"/>
    <property type="project" value="TreeGrafter"/>
</dbReference>
<proteinExistence type="inferred from homology"/>
<dbReference type="PANTHER" id="PTHR10353:SF36">
    <property type="entry name" value="LP05116P"/>
    <property type="match status" value="1"/>
</dbReference>
<dbReference type="InterPro" id="IPR001360">
    <property type="entry name" value="Glyco_hydro_1"/>
</dbReference>
<organism evidence="5 6">
    <name type="scientific">Kitasatospora atroaurantiaca</name>
    <dbReference type="NCBI Taxonomy" id="285545"/>
    <lineage>
        <taxon>Bacteria</taxon>
        <taxon>Bacillati</taxon>
        <taxon>Actinomycetota</taxon>
        <taxon>Actinomycetes</taxon>
        <taxon>Kitasatosporales</taxon>
        <taxon>Streptomycetaceae</taxon>
        <taxon>Kitasatospora</taxon>
    </lineage>
</organism>
<dbReference type="SUPFAM" id="SSF51445">
    <property type="entry name" value="(Trans)glycosidases"/>
    <property type="match status" value="1"/>
</dbReference>
<name>A0A561EJS6_9ACTN</name>
<accession>A0A561EJS6</accession>
<dbReference type="Proteomes" id="UP000318416">
    <property type="component" value="Unassembled WGS sequence"/>
</dbReference>